<feature type="domain" description="RsaL-like HTH" evidence="1">
    <location>
        <begin position="52"/>
        <end position="96"/>
    </location>
</feature>
<dbReference type="InterPro" id="IPR001387">
    <property type="entry name" value="Cro/C1-type_HTH"/>
</dbReference>
<reference evidence="2 3" key="1">
    <citation type="submission" date="2009-10" db="EMBL/GenBank/DDBJ databases">
        <authorList>
            <person name="Weinstock G."/>
            <person name="Sodergren E."/>
            <person name="Clifton S."/>
            <person name="Fulton L."/>
            <person name="Fulton B."/>
            <person name="Courtney L."/>
            <person name="Fronick C."/>
            <person name="Harrison M."/>
            <person name="Strong C."/>
            <person name="Farmer C."/>
            <person name="Delahaunty K."/>
            <person name="Markovic C."/>
            <person name="Hall O."/>
            <person name="Minx P."/>
            <person name="Tomlinson C."/>
            <person name="Mitreva M."/>
            <person name="Nelson J."/>
            <person name="Hou S."/>
            <person name="Wollam A."/>
            <person name="Pepin K.H."/>
            <person name="Johnson M."/>
            <person name="Bhonagiri V."/>
            <person name="Nash W.E."/>
            <person name="Warren W."/>
            <person name="Chinwalla A."/>
            <person name="Mardis E.R."/>
            <person name="Wilson R.K."/>
        </authorList>
    </citation>
    <scope>NUCLEOTIDE SEQUENCE [LARGE SCALE GENOMIC DNA]</scope>
    <source>
        <strain evidence="2 3">ATCC 14685</strain>
    </source>
</reference>
<proteinExistence type="predicted"/>
<dbReference type="InterPro" id="IPR055172">
    <property type="entry name" value="HTH_RsaL-like"/>
</dbReference>
<dbReference type="GO" id="GO:0003677">
    <property type="term" value="F:DNA binding"/>
    <property type="evidence" value="ECO:0007669"/>
    <property type="project" value="InterPro"/>
</dbReference>
<dbReference type="Proteomes" id="UP000003294">
    <property type="component" value="Unassembled WGS sequence"/>
</dbReference>
<evidence type="ECO:0000313" key="2">
    <source>
        <dbReference type="EMBL" id="EEZ71364.1"/>
    </source>
</evidence>
<dbReference type="SUPFAM" id="SSF47413">
    <property type="entry name" value="lambda repressor-like DNA-binding domains"/>
    <property type="match status" value="1"/>
</dbReference>
<organism evidence="2 3">
    <name type="scientific">Neisseria cinerea ATCC 14685</name>
    <dbReference type="NCBI Taxonomy" id="546262"/>
    <lineage>
        <taxon>Bacteria</taxon>
        <taxon>Pseudomonadati</taxon>
        <taxon>Pseudomonadota</taxon>
        <taxon>Betaproteobacteria</taxon>
        <taxon>Neisseriales</taxon>
        <taxon>Neisseriaceae</taxon>
        <taxon>Neisseria</taxon>
    </lineage>
</organism>
<dbReference type="InterPro" id="IPR010982">
    <property type="entry name" value="Lambda_DNA-bd_dom_sf"/>
</dbReference>
<evidence type="ECO:0000259" key="1">
    <source>
        <dbReference type="Pfam" id="PF22495"/>
    </source>
</evidence>
<dbReference type="EMBL" id="ACDY02000008">
    <property type="protein sequence ID" value="EEZ71364.1"/>
    <property type="molecule type" value="Genomic_DNA"/>
</dbReference>
<sequence>MPSEETADIICNIKTGLTRHITKIKQIKIYAATKQTLKGIPMKVFEEIEDVKEIRKKTGLNQIDFWGKVGVTQSGGSRYETGRKMPKPVRELLRLVHIERIELSKVNKKDLEIAALLKKHNPELYAELSKQTKSERKK</sequence>
<name>D0W442_NEICI</name>
<protein>
    <recommendedName>
        <fullName evidence="1">RsaL-like HTH domain-containing protein</fullName>
    </recommendedName>
</protein>
<dbReference type="CDD" id="cd00093">
    <property type="entry name" value="HTH_XRE"/>
    <property type="match status" value="1"/>
</dbReference>
<gene>
    <name evidence="2" type="ORF">NEICINOT_04434</name>
</gene>
<dbReference type="AlphaFoldDB" id="D0W442"/>
<comment type="caution">
    <text evidence="2">The sequence shown here is derived from an EMBL/GenBank/DDBJ whole genome shotgun (WGS) entry which is preliminary data.</text>
</comment>
<dbReference type="STRING" id="546262.NEICINOT_04434"/>
<dbReference type="eggNOG" id="COG2944">
    <property type="taxonomic scope" value="Bacteria"/>
</dbReference>
<evidence type="ECO:0000313" key="3">
    <source>
        <dbReference type="Proteomes" id="UP000003294"/>
    </source>
</evidence>
<accession>D0W442</accession>
<dbReference type="Pfam" id="PF22495">
    <property type="entry name" value="HTH_92"/>
    <property type="match status" value="1"/>
</dbReference>
<dbReference type="Gene3D" id="1.10.260.40">
    <property type="entry name" value="lambda repressor-like DNA-binding domains"/>
    <property type="match status" value="1"/>
</dbReference>